<evidence type="ECO:0000313" key="3">
    <source>
        <dbReference type="Proteomes" id="UP000625711"/>
    </source>
</evidence>
<feature type="region of interest" description="Disordered" evidence="1">
    <location>
        <begin position="88"/>
        <end position="135"/>
    </location>
</feature>
<accession>A0A834MK13</accession>
<dbReference type="Proteomes" id="UP000625711">
    <property type="component" value="Unassembled WGS sequence"/>
</dbReference>
<name>A0A834MK13_RHYFE</name>
<feature type="region of interest" description="Disordered" evidence="1">
    <location>
        <begin position="1"/>
        <end position="22"/>
    </location>
</feature>
<sequence>MRSPVLAAQTFDRASLPPPFSLGQPEATLGATSWRDSRVCCSTRQKYSKNDAFVEIRDKKEEGKAIKSPSAQILEVTTTRWTEEKVIGPACRTNGRTPSSQQQSRWPKNRPAFSCGIGRETKTSVKSGFPPPDRTQLLRDARVSVLNDETFRGRKGPRRLAPPIRSKTTTPTTENFSTRGASSYQPTPDILAVTGPGNETREPRKSRKSVI</sequence>
<comment type="caution">
    <text evidence="2">The sequence shown here is derived from an EMBL/GenBank/DDBJ whole genome shotgun (WGS) entry which is preliminary data.</text>
</comment>
<evidence type="ECO:0000313" key="2">
    <source>
        <dbReference type="EMBL" id="KAF7281159.1"/>
    </source>
</evidence>
<feature type="region of interest" description="Disordered" evidence="1">
    <location>
        <begin position="148"/>
        <end position="211"/>
    </location>
</feature>
<gene>
    <name evidence="2" type="ORF">GWI33_005071</name>
</gene>
<evidence type="ECO:0000256" key="1">
    <source>
        <dbReference type="SAM" id="MobiDB-lite"/>
    </source>
</evidence>
<proteinExistence type="predicted"/>
<dbReference type="EMBL" id="JAACXV010000256">
    <property type="protein sequence ID" value="KAF7281159.1"/>
    <property type="molecule type" value="Genomic_DNA"/>
</dbReference>
<feature type="compositionally biased region" description="Polar residues" evidence="1">
    <location>
        <begin position="94"/>
        <end position="106"/>
    </location>
</feature>
<organism evidence="2 3">
    <name type="scientific">Rhynchophorus ferrugineus</name>
    <name type="common">Red palm weevil</name>
    <name type="synonym">Curculio ferrugineus</name>
    <dbReference type="NCBI Taxonomy" id="354439"/>
    <lineage>
        <taxon>Eukaryota</taxon>
        <taxon>Metazoa</taxon>
        <taxon>Ecdysozoa</taxon>
        <taxon>Arthropoda</taxon>
        <taxon>Hexapoda</taxon>
        <taxon>Insecta</taxon>
        <taxon>Pterygota</taxon>
        <taxon>Neoptera</taxon>
        <taxon>Endopterygota</taxon>
        <taxon>Coleoptera</taxon>
        <taxon>Polyphaga</taxon>
        <taxon>Cucujiformia</taxon>
        <taxon>Curculionidae</taxon>
        <taxon>Dryophthorinae</taxon>
        <taxon>Rhynchophorus</taxon>
    </lineage>
</organism>
<feature type="compositionally biased region" description="Polar residues" evidence="1">
    <location>
        <begin position="166"/>
        <end position="186"/>
    </location>
</feature>
<dbReference type="AlphaFoldDB" id="A0A834MK13"/>
<keyword evidence="3" id="KW-1185">Reference proteome</keyword>
<protein>
    <submittedName>
        <fullName evidence="2">Uncharacterized protein</fullName>
    </submittedName>
</protein>
<reference evidence="2" key="1">
    <citation type="submission" date="2020-08" db="EMBL/GenBank/DDBJ databases">
        <title>Genome sequencing and assembly of the red palm weevil Rhynchophorus ferrugineus.</title>
        <authorList>
            <person name="Dias G.B."/>
            <person name="Bergman C.M."/>
            <person name="Manee M."/>
        </authorList>
    </citation>
    <scope>NUCLEOTIDE SEQUENCE</scope>
    <source>
        <strain evidence="2">AA-2017</strain>
        <tissue evidence="2">Whole larva</tissue>
    </source>
</reference>